<dbReference type="PANTHER" id="PTHR32014:SF2">
    <property type="entry name" value="BCL-2-MODIFYING FACTOR"/>
    <property type="match status" value="1"/>
</dbReference>
<dbReference type="GO" id="GO:0006915">
    <property type="term" value="P:apoptotic process"/>
    <property type="evidence" value="ECO:0007669"/>
    <property type="project" value="InterPro"/>
</dbReference>
<dbReference type="Proteomes" id="UP000515152">
    <property type="component" value="Chromosome 14"/>
</dbReference>
<dbReference type="GO" id="GO:0016459">
    <property type="term" value="C:myosin complex"/>
    <property type="evidence" value="ECO:0007669"/>
    <property type="project" value="TreeGrafter"/>
</dbReference>
<dbReference type="Pfam" id="PF15185">
    <property type="entry name" value="BMF"/>
    <property type="match status" value="1"/>
</dbReference>
<reference evidence="3" key="1">
    <citation type="submission" date="2025-08" db="UniProtKB">
        <authorList>
            <consortium name="RefSeq"/>
        </authorList>
    </citation>
    <scope>IDENTIFICATION</scope>
</reference>
<accession>A0A6P8G969</accession>
<feature type="compositionally biased region" description="Basic and acidic residues" evidence="1">
    <location>
        <begin position="8"/>
        <end position="20"/>
    </location>
</feature>
<evidence type="ECO:0000313" key="3">
    <source>
        <dbReference type="RefSeq" id="XP_031435928.1"/>
    </source>
</evidence>
<dbReference type="RefSeq" id="XP_031435928.1">
    <property type="nucleotide sequence ID" value="XM_031580068.2"/>
</dbReference>
<dbReference type="GO" id="GO:0010507">
    <property type="term" value="P:negative regulation of autophagy"/>
    <property type="evidence" value="ECO:0007669"/>
    <property type="project" value="TreeGrafter"/>
</dbReference>
<gene>
    <name evidence="3" type="primary">bmf1</name>
</gene>
<evidence type="ECO:0000313" key="2">
    <source>
        <dbReference type="Proteomes" id="UP000515152"/>
    </source>
</evidence>
<dbReference type="GO" id="GO:0043065">
    <property type="term" value="P:positive regulation of apoptotic process"/>
    <property type="evidence" value="ECO:0007669"/>
    <property type="project" value="TreeGrafter"/>
</dbReference>
<dbReference type="GeneID" id="105908261"/>
<dbReference type="InterPro" id="IPR028192">
    <property type="entry name" value="BMF"/>
</dbReference>
<organism evidence="2 3">
    <name type="scientific">Clupea harengus</name>
    <name type="common">Atlantic herring</name>
    <dbReference type="NCBI Taxonomy" id="7950"/>
    <lineage>
        <taxon>Eukaryota</taxon>
        <taxon>Metazoa</taxon>
        <taxon>Chordata</taxon>
        <taxon>Craniata</taxon>
        <taxon>Vertebrata</taxon>
        <taxon>Euteleostomi</taxon>
        <taxon>Actinopterygii</taxon>
        <taxon>Neopterygii</taxon>
        <taxon>Teleostei</taxon>
        <taxon>Clupei</taxon>
        <taxon>Clupeiformes</taxon>
        <taxon>Clupeoidei</taxon>
        <taxon>Clupeidae</taxon>
        <taxon>Clupea</taxon>
    </lineage>
</organism>
<dbReference type="PANTHER" id="PTHR32014">
    <property type="entry name" value="BCL-2-MODIFYING FACTOR"/>
    <property type="match status" value="1"/>
</dbReference>
<dbReference type="AlphaFoldDB" id="A0A6P8G969"/>
<keyword evidence="2" id="KW-1185">Reference proteome</keyword>
<proteinExistence type="predicted"/>
<sequence length="221" mass="25627">MGMPLDSQQRKELSSDKHDPACVANNRDLTNTFLTRKYHDWEDSPRYYEEPEQIIKGKDVTQPDCGEVHMEDEDEDVFQDSAHTWHTPFREIKEVKSENRATQTPSPALLLGSGMLPCGLAEEPRRLFRGNAALRLSHFERVGEAMAEDQWGPADPPRQPAARSVEAEIGQKLQMIGDQFHQEHLQLFQINQRHQRQPFLWRLAWALYTLFIERPEGGRPR</sequence>
<dbReference type="OrthoDB" id="9934797at2759"/>
<dbReference type="CTD" id="571949"/>
<protein>
    <submittedName>
        <fullName evidence="3">BCL2 modifying factor 1 isoform X1</fullName>
    </submittedName>
</protein>
<name>A0A6P8G969_CLUHA</name>
<feature type="region of interest" description="Disordered" evidence="1">
    <location>
        <begin position="1"/>
        <end position="26"/>
    </location>
</feature>
<evidence type="ECO:0000256" key="1">
    <source>
        <dbReference type="SAM" id="MobiDB-lite"/>
    </source>
</evidence>